<keyword evidence="1" id="KW-0238">DNA-binding</keyword>
<feature type="domain" description="HTH cro/C1-type" evidence="2">
    <location>
        <begin position="8"/>
        <end position="62"/>
    </location>
</feature>
<evidence type="ECO:0000256" key="1">
    <source>
        <dbReference type="ARBA" id="ARBA00023125"/>
    </source>
</evidence>
<organism evidence="3 4">
    <name type="scientific">Hafnia paralvei</name>
    <dbReference type="NCBI Taxonomy" id="546367"/>
    <lineage>
        <taxon>Bacteria</taxon>
        <taxon>Pseudomonadati</taxon>
        <taxon>Pseudomonadota</taxon>
        <taxon>Gammaproteobacteria</taxon>
        <taxon>Enterobacterales</taxon>
        <taxon>Hafniaceae</taxon>
        <taxon>Hafnia</taxon>
    </lineage>
</organism>
<dbReference type="EMBL" id="NQMS01000022">
    <property type="protein sequence ID" value="PAV94028.1"/>
    <property type="molecule type" value="Genomic_DNA"/>
</dbReference>
<name>A0A2A2M6D2_9GAMM</name>
<dbReference type="InterPro" id="IPR010982">
    <property type="entry name" value="Lambda_DNA-bd_dom_sf"/>
</dbReference>
<dbReference type="SMART" id="SM00530">
    <property type="entry name" value="HTH_XRE"/>
    <property type="match status" value="1"/>
</dbReference>
<dbReference type="GO" id="GO:0003700">
    <property type="term" value="F:DNA-binding transcription factor activity"/>
    <property type="evidence" value="ECO:0007669"/>
    <property type="project" value="TreeGrafter"/>
</dbReference>
<dbReference type="GO" id="GO:0003677">
    <property type="term" value="F:DNA binding"/>
    <property type="evidence" value="ECO:0007669"/>
    <property type="project" value="UniProtKB-KW"/>
</dbReference>
<protein>
    <submittedName>
        <fullName evidence="3">Transcriptional regulator</fullName>
    </submittedName>
</protein>
<dbReference type="NCBIfam" id="NF007257">
    <property type="entry name" value="PRK09706.1"/>
    <property type="match status" value="1"/>
</dbReference>
<dbReference type="AlphaFoldDB" id="A0A2A2M6D2"/>
<gene>
    <name evidence="3" type="ORF">CJD50_22905</name>
</gene>
<dbReference type="PROSITE" id="PS50943">
    <property type="entry name" value="HTH_CROC1"/>
    <property type="match status" value="1"/>
</dbReference>
<evidence type="ECO:0000259" key="2">
    <source>
        <dbReference type="PROSITE" id="PS50943"/>
    </source>
</evidence>
<dbReference type="GO" id="GO:0005829">
    <property type="term" value="C:cytosol"/>
    <property type="evidence" value="ECO:0007669"/>
    <property type="project" value="TreeGrafter"/>
</dbReference>
<evidence type="ECO:0000313" key="4">
    <source>
        <dbReference type="Proteomes" id="UP000218796"/>
    </source>
</evidence>
<dbReference type="SUPFAM" id="SSF47413">
    <property type="entry name" value="lambda repressor-like DNA-binding domains"/>
    <property type="match status" value="1"/>
</dbReference>
<accession>A0A2A2M6D2</accession>
<proteinExistence type="predicted"/>
<dbReference type="PANTHER" id="PTHR46797">
    <property type="entry name" value="HTH-TYPE TRANSCRIPTIONAL REGULATOR"/>
    <property type="match status" value="1"/>
</dbReference>
<dbReference type="Pfam" id="PF01381">
    <property type="entry name" value="HTH_3"/>
    <property type="match status" value="1"/>
</dbReference>
<dbReference type="RefSeq" id="WP_095661856.1">
    <property type="nucleotide sequence ID" value="NZ_NQMS01000022.1"/>
</dbReference>
<dbReference type="InterPro" id="IPR050807">
    <property type="entry name" value="TransReg_Diox_bact_type"/>
</dbReference>
<keyword evidence="4" id="KW-1185">Reference proteome</keyword>
<dbReference type="InterPro" id="IPR001387">
    <property type="entry name" value="Cro/C1-type_HTH"/>
</dbReference>
<evidence type="ECO:0000313" key="3">
    <source>
        <dbReference type="EMBL" id="PAV94028.1"/>
    </source>
</evidence>
<comment type="caution">
    <text evidence="3">The sequence shown here is derived from an EMBL/GenBank/DDBJ whole genome shotgun (WGS) entry which is preliminary data.</text>
</comment>
<dbReference type="CDD" id="cd00093">
    <property type="entry name" value="HTH_XRE"/>
    <property type="match status" value="1"/>
</dbReference>
<dbReference type="Gene3D" id="1.10.260.40">
    <property type="entry name" value="lambda repressor-like DNA-binding domains"/>
    <property type="match status" value="1"/>
</dbReference>
<reference evidence="3 4" key="1">
    <citation type="submission" date="2017-08" db="EMBL/GenBank/DDBJ databases">
        <title>Draft Genome Sequence of Hafnia alvei CITHA-6 Isolated from Raw Bovine Milk.</title>
        <authorList>
            <person name="Culligan E.P."/>
            <person name="Mcsweeney A."/>
            <person name="O'Doherty C."/>
            <person name="Gleeson E."/>
            <person name="O'Riordan D."/>
            <person name="Sleator R.D."/>
        </authorList>
    </citation>
    <scope>NUCLEOTIDE SEQUENCE [LARGE SCALE GENOMIC DNA]</scope>
    <source>
        <strain evidence="3 4">CITHA-6</strain>
    </source>
</reference>
<dbReference type="Proteomes" id="UP000218796">
    <property type="component" value="Unassembled WGS sequence"/>
</dbReference>
<dbReference type="PANTHER" id="PTHR46797:SF24">
    <property type="entry name" value="DNA-BINDING PHAGE PROTEIN"/>
    <property type="match status" value="1"/>
</dbReference>
<dbReference type="OrthoDB" id="9791537at2"/>
<sequence>MKTIGQRIKERRTELKLTQRALAKLVNVAHVTISQWENDQTSPKGDNLFQLSDALGKDPAWIQRGNDSGESDSTAGAVILSPEQRQLIDLFNRLPSSERQHHIDALRDTVEGYDKLFNDIVKTKNIDELIAAKKNQK</sequence>